<name>A0AAD7TWY5_9APHY</name>
<dbReference type="InterPro" id="IPR054208">
    <property type="entry name" value="DUF6914"/>
</dbReference>
<evidence type="ECO:0000313" key="2">
    <source>
        <dbReference type="Proteomes" id="UP001215151"/>
    </source>
</evidence>
<accession>A0AAD7TWY5</accession>
<proteinExistence type="predicted"/>
<protein>
    <submittedName>
        <fullName evidence="1">Uncharacterized protein</fullName>
    </submittedName>
</protein>
<organism evidence="1 2">
    <name type="scientific">Trametes cubensis</name>
    <dbReference type="NCBI Taxonomy" id="1111947"/>
    <lineage>
        <taxon>Eukaryota</taxon>
        <taxon>Fungi</taxon>
        <taxon>Dikarya</taxon>
        <taxon>Basidiomycota</taxon>
        <taxon>Agaricomycotina</taxon>
        <taxon>Agaricomycetes</taxon>
        <taxon>Polyporales</taxon>
        <taxon>Polyporaceae</taxon>
        <taxon>Trametes</taxon>
    </lineage>
</organism>
<dbReference type="Pfam" id="PF21858">
    <property type="entry name" value="DUF6914"/>
    <property type="match status" value="1"/>
</dbReference>
<sequence>MGGADKFRLYLAVYDNSKAAGSGLPLQLHWALLLGPKHEDASSLQKTHARYHATNRTRTGRWEFERRAVECVRTPSMLGRILLGKIEPADLDAVERVLADPRRVKVEDARWDCWKWVEDALVDLLQKGLLRMQARDGVNMRHLLAYGQRFSTEVVERGLDTGYGMPVTVVYPGPGPIPTKIIK</sequence>
<reference evidence="1" key="1">
    <citation type="submission" date="2022-11" db="EMBL/GenBank/DDBJ databases">
        <title>Genome Sequence of Cubamyces cubensis.</title>
        <authorList>
            <person name="Buettner E."/>
        </authorList>
    </citation>
    <scope>NUCLEOTIDE SEQUENCE</scope>
    <source>
        <strain evidence="1">MPL-01</strain>
    </source>
</reference>
<keyword evidence="2" id="KW-1185">Reference proteome</keyword>
<evidence type="ECO:0000313" key="1">
    <source>
        <dbReference type="EMBL" id="KAJ8487603.1"/>
    </source>
</evidence>
<dbReference type="EMBL" id="JAPEVG010000076">
    <property type="protein sequence ID" value="KAJ8487603.1"/>
    <property type="molecule type" value="Genomic_DNA"/>
</dbReference>
<comment type="caution">
    <text evidence="1">The sequence shown here is derived from an EMBL/GenBank/DDBJ whole genome shotgun (WGS) entry which is preliminary data.</text>
</comment>
<dbReference type="Proteomes" id="UP001215151">
    <property type="component" value="Unassembled WGS sequence"/>
</dbReference>
<dbReference type="AlphaFoldDB" id="A0AAD7TWY5"/>
<gene>
    <name evidence="1" type="ORF">ONZ51_g4070</name>
</gene>